<accession>D7VSX8</accession>
<dbReference type="Pfam" id="PF07883">
    <property type="entry name" value="Cupin_2"/>
    <property type="match status" value="1"/>
</dbReference>
<dbReference type="HOGENOM" id="CLU_134269_1_0_10"/>
<feature type="domain" description="Cupin type-2" evidence="1">
    <location>
        <begin position="64"/>
        <end position="122"/>
    </location>
</feature>
<evidence type="ECO:0000259" key="1">
    <source>
        <dbReference type="Pfam" id="PF07883"/>
    </source>
</evidence>
<keyword evidence="3" id="KW-1185">Reference proteome</keyword>
<dbReference type="Proteomes" id="UP000006258">
    <property type="component" value="Unassembled WGS sequence"/>
</dbReference>
<dbReference type="PANTHER" id="PTHR40112:SF1">
    <property type="entry name" value="H2HPP ISOMERASE"/>
    <property type="match status" value="1"/>
</dbReference>
<evidence type="ECO:0000313" key="2">
    <source>
        <dbReference type="EMBL" id="EFK56879.1"/>
    </source>
</evidence>
<dbReference type="PANTHER" id="PTHR40112">
    <property type="entry name" value="H2HPP ISOMERASE"/>
    <property type="match status" value="1"/>
</dbReference>
<dbReference type="Gene3D" id="2.60.120.10">
    <property type="entry name" value="Jelly Rolls"/>
    <property type="match status" value="1"/>
</dbReference>
<dbReference type="InterPro" id="IPR013096">
    <property type="entry name" value="Cupin_2"/>
</dbReference>
<dbReference type="InterPro" id="IPR011051">
    <property type="entry name" value="RmlC_Cupin_sf"/>
</dbReference>
<name>D7VSX8_SPHSI</name>
<comment type="caution">
    <text evidence="2">The sequence shown here is derived from an EMBL/GenBank/DDBJ whole genome shotgun (WGS) entry which is preliminary data.</text>
</comment>
<protein>
    <submittedName>
        <fullName evidence="2">Cupin domain protein</fullName>
    </submittedName>
</protein>
<dbReference type="AlphaFoldDB" id="D7VSX8"/>
<dbReference type="CDD" id="cd02238">
    <property type="entry name" value="cupin_KdgF"/>
    <property type="match status" value="1"/>
</dbReference>
<sequence length="137" mass="15794">MDIKDSCILIQYLYLPLYINLRNFTMEQHSPNFQFDNHTEWEDLGQGVRRKVFGYNDQLMLVKVRFDKGATGTLHRHPHVQTSFVSEGSFKYSIDGEEKILNKGDACLVPSNALHGCECLESGELIDSFAPYREDFL</sequence>
<gene>
    <name evidence="2" type="ORF">HMPREF0766_14082</name>
</gene>
<dbReference type="STRING" id="525373.HMPREF0766_14082"/>
<dbReference type="eggNOG" id="COG1917">
    <property type="taxonomic scope" value="Bacteria"/>
</dbReference>
<dbReference type="EMBL" id="ACHA02000012">
    <property type="protein sequence ID" value="EFK56879.1"/>
    <property type="molecule type" value="Genomic_DNA"/>
</dbReference>
<organism evidence="2 3">
    <name type="scientific">Sphingobacterium spiritivorum ATCC 33861</name>
    <dbReference type="NCBI Taxonomy" id="525373"/>
    <lineage>
        <taxon>Bacteria</taxon>
        <taxon>Pseudomonadati</taxon>
        <taxon>Bacteroidota</taxon>
        <taxon>Sphingobacteriia</taxon>
        <taxon>Sphingobacteriales</taxon>
        <taxon>Sphingobacteriaceae</taxon>
        <taxon>Sphingobacterium</taxon>
    </lineage>
</organism>
<dbReference type="InterPro" id="IPR014710">
    <property type="entry name" value="RmlC-like_jellyroll"/>
</dbReference>
<dbReference type="InterPro" id="IPR052535">
    <property type="entry name" value="Bacilysin_H2HPP_isomerase"/>
</dbReference>
<dbReference type="SUPFAM" id="SSF51182">
    <property type="entry name" value="RmlC-like cupins"/>
    <property type="match status" value="1"/>
</dbReference>
<evidence type="ECO:0000313" key="3">
    <source>
        <dbReference type="Proteomes" id="UP000006258"/>
    </source>
</evidence>
<proteinExistence type="predicted"/>
<reference evidence="2" key="1">
    <citation type="submission" date="2010-07" db="EMBL/GenBank/DDBJ databases">
        <authorList>
            <person name="Muzny D."/>
            <person name="Qin X."/>
            <person name="Buhay C."/>
            <person name="Dugan-Rocha S."/>
            <person name="Ding Y."/>
            <person name="Chen G."/>
            <person name="Hawes A."/>
            <person name="Holder M."/>
            <person name="Jhangiani S."/>
            <person name="Johnson A."/>
            <person name="Khan Z."/>
            <person name="Li Z."/>
            <person name="Liu W."/>
            <person name="Liu X."/>
            <person name="Perez L."/>
            <person name="Shen H."/>
            <person name="Wang Q."/>
            <person name="Watt J."/>
            <person name="Xi L."/>
            <person name="Xin Y."/>
            <person name="Zhou J."/>
            <person name="Deng J."/>
            <person name="Jiang H."/>
            <person name="Liu Y."/>
            <person name="Qu J."/>
            <person name="Song X.-Z."/>
            <person name="Zhang L."/>
            <person name="Villasana D."/>
            <person name="Johnson A."/>
            <person name="Liu J."/>
            <person name="Liyanage D."/>
            <person name="Lorensuhewa L."/>
            <person name="Robinson T."/>
            <person name="Song A."/>
            <person name="Song B.-B."/>
            <person name="Dinh H."/>
            <person name="Thornton R."/>
            <person name="Coyle M."/>
            <person name="Francisco L."/>
            <person name="Jackson L."/>
            <person name="Javaid M."/>
            <person name="Korchina V."/>
            <person name="Kovar C."/>
            <person name="Mata R."/>
            <person name="Mathew T."/>
            <person name="Ngo R."/>
            <person name="Nguyen L."/>
            <person name="Nguyen N."/>
            <person name="Okwuonu G."/>
            <person name="Ongeri F."/>
            <person name="Pham C."/>
            <person name="Simmons D."/>
            <person name="Wilczek-Boney K."/>
            <person name="Hale W."/>
            <person name="Jakkamsetti A."/>
            <person name="Pham P."/>
            <person name="Ruth R."/>
            <person name="San Lucas F."/>
            <person name="Warren J."/>
            <person name="Zhang J."/>
            <person name="Zhao Z."/>
            <person name="Zhou C."/>
            <person name="Zhu D."/>
            <person name="Lee S."/>
            <person name="Bess C."/>
            <person name="Blankenburg K."/>
            <person name="Forbes L."/>
            <person name="Fu Q."/>
            <person name="Gubbala S."/>
            <person name="Hirani K."/>
            <person name="Jayaseelan J.C."/>
            <person name="Lara F."/>
            <person name="Munidasa M."/>
            <person name="Palculict T."/>
            <person name="Patil S."/>
            <person name="Pu L.-L."/>
            <person name="Saada N."/>
            <person name="Tang L."/>
            <person name="Weissenberger G."/>
            <person name="Zhu Y."/>
            <person name="Hemphill L."/>
            <person name="Shang Y."/>
            <person name="Youmans B."/>
            <person name="Ayvaz T."/>
            <person name="Ross M."/>
            <person name="Santibanez J."/>
            <person name="Aqrawi P."/>
            <person name="Gross S."/>
            <person name="Joshi V."/>
            <person name="Fowler G."/>
            <person name="Nazareth L."/>
            <person name="Reid J."/>
            <person name="Worley K."/>
            <person name="Petrosino J."/>
            <person name="Highlander S."/>
            <person name="Gibbs R."/>
        </authorList>
    </citation>
    <scope>NUCLEOTIDE SEQUENCE [LARGE SCALE GENOMIC DNA]</scope>
    <source>
        <strain evidence="2">ATCC 33861</strain>
    </source>
</reference>